<evidence type="ECO:0000313" key="2">
    <source>
        <dbReference type="EMBL" id="ART81890.1"/>
    </source>
</evidence>
<evidence type="ECO:0008006" key="4">
    <source>
        <dbReference type="Google" id="ProtNLM"/>
    </source>
</evidence>
<keyword evidence="1" id="KW-0472">Membrane</keyword>
<organism evidence="2 3">
    <name type="scientific">Oceanisphaera profunda</name>
    <dbReference type="NCBI Taxonomy" id="1416627"/>
    <lineage>
        <taxon>Bacteria</taxon>
        <taxon>Pseudomonadati</taxon>
        <taxon>Pseudomonadota</taxon>
        <taxon>Gammaproteobacteria</taxon>
        <taxon>Aeromonadales</taxon>
        <taxon>Aeromonadaceae</taxon>
        <taxon>Oceanisphaera</taxon>
    </lineage>
</organism>
<feature type="transmembrane region" description="Helical" evidence="1">
    <location>
        <begin position="7"/>
        <end position="27"/>
    </location>
</feature>
<dbReference type="Proteomes" id="UP000243937">
    <property type="component" value="Chromosome"/>
</dbReference>
<proteinExistence type="predicted"/>
<evidence type="ECO:0000313" key="3">
    <source>
        <dbReference type="Proteomes" id="UP000243937"/>
    </source>
</evidence>
<feature type="transmembrane region" description="Helical" evidence="1">
    <location>
        <begin position="33"/>
        <end position="51"/>
    </location>
</feature>
<dbReference type="EMBL" id="CP021377">
    <property type="protein sequence ID" value="ART81890.1"/>
    <property type="molecule type" value="Genomic_DNA"/>
</dbReference>
<reference evidence="2 3" key="1">
    <citation type="journal article" date="2014" name="Int. J. Syst. Evol. Microbiol.">
        <title>Oceanisphaera profunda sp. nov., a marine bacterium isolated from deep-sea sediment, and emended description of the genus Oceanisphaera.</title>
        <authorList>
            <person name="Xu Z."/>
            <person name="Zhang X.Y."/>
            <person name="Su H.N."/>
            <person name="Yu Z.C."/>
            <person name="Liu C."/>
            <person name="Li H."/>
            <person name="Chen X.L."/>
            <person name="Song X.Y."/>
            <person name="Xie B.B."/>
            <person name="Qin Q.L."/>
            <person name="Zhou B.C."/>
            <person name="Shi M."/>
            <person name="Huang Y."/>
            <person name="Zhang Y.Z."/>
        </authorList>
    </citation>
    <scope>NUCLEOTIDE SEQUENCE [LARGE SCALE GENOMIC DNA]</scope>
    <source>
        <strain evidence="2 3">SM1222</strain>
    </source>
</reference>
<name>A0A1Y0D2Y9_9GAMM</name>
<dbReference type="KEGG" id="opf:CBP31_03990"/>
<sequence length="129" mass="14785">MTTQLARALALIGYFGLMLWVVLWHGVISPSPHLSLTFMLIIWLPWLLIPIKGMLQGNPYTHAWSVYLLLPYFLHSGVLLWADEGERWLAIVELLLAGTMFIGNMYYAKLRGRELGLSIRRKKAEKSES</sequence>
<keyword evidence="3" id="KW-1185">Reference proteome</keyword>
<gene>
    <name evidence="2" type="ORF">CBP31_03990</name>
</gene>
<feature type="transmembrane region" description="Helical" evidence="1">
    <location>
        <begin position="63"/>
        <end position="82"/>
    </location>
</feature>
<keyword evidence="1" id="KW-1133">Transmembrane helix</keyword>
<dbReference type="Pfam" id="PF09842">
    <property type="entry name" value="DUF2069"/>
    <property type="match status" value="1"/>
</dbReference>
<dbReference type="InterPro" id="IPR018643">
    <property type="entry name" value="DUF2069_membrane"/>
</dbReference>
<feature type="transmembrane region" description="Helical" evidence="1">
    <location>
        <begin position="88"/>
        <end position="107"/>
    </location>
</feature>
<protein>
    <recommendedName>
        <fullName evidence="4">DUF2069 domain-containing protein</fullName>
    </recommendedName>
</protein>
<keyword evidence="1" id="KW-0812">Transmembrane</keyword>
<dbReference type="OrthoDB" id="5569826at2"/>
<dbReference type="AlphaFoldDB" id="A0A1Y0D2Y9"/>
<accession>A0A1Y0D2Y9</accession>
<evidence type="ECO:0000256" key="1">
    <source>
        <dbReference type="SAM" id="Phobius"/>
    </source>
</evidence>
<dbReference type="RefSeq" id="WP_087034978.1">
    <property type="nucleotide sequence ID" value="NZ_CP021377.1"/>
</dbReference>